<dbReference type="GO" id="GO:0003723">
    <property type="term" value="F:RNA binding"/>
    <property type="evidence" value="ECO:0007669"/>
    <property type="project" value="InterPro"/>
</dbReference>
<dbReference type="InterPro" id="IPR006145">
    <property type="entry name" value="PsdUridine_synth_RsuA/RluA"/>
</dbReference>
<dbReference type="Gene3D" id="3.30.2350.10">
    <property type="entry name" value="Pseudouridine synthase"/>
    <property type="match status" value="1"/>
</dbReference>
<dbReference type="InterPro" id="IPR050188">
    <property type="entry name" value="RluA_PseudoU_synthase"/>
</dbReference>
<reference evidence="2" key="1">
    <citation type="submission" date="2023-04" db="EMBL/GenBank/DDBJ databases">
        <title>Candida boidinii NBRC 10035.</title>
        <authorList>
            <person name="Ichikawa N."/>
            <person name="Sato H."/>
            <person name="Tonouchi N."/>
        </authorList>
    </citation>
    <scope>NUCLEOTIDE SEQUENCE</scope>
    <source>
        <strain evidence="2">NBRC 10035</strain>
    </source>
</reference>
<feature type="domain" description="Pseudouridine synthase RsuA/RluA-like" evidence="1">
    <location>
        <begin position="151"/>
        <end position="309"/>
    </location>
</feature>
<dbReference type="AlphaFoldDB" id="A0A9W6T1C5"/>
<dbReference type="GO" id="GO:0009982">
    <property type="term" value="F:pseudouridine synthase activity"/>
    <property type="evidence" value="ECO:0007669"/>
    <property type="project" value="InterPro"/>
</dbReference>
<name>A0A9W6T1C5_CANBO</name>
<protein>
    <submittedName>
        <fullName evidence="2">Unnamed protein product</fullName>
    </submittedName>
</protein>
<organism evidence="2 3">
    <name type="scientific">Candida boidinii</name>
    <name type="common">Yeast</name>
    <dbReference type="NCBI Taxonomy" id="5477"/>
    <lineage>
        <taxon>Eukaryota</taxon>
        <taxon>Fungi</taxon>
        <taxon>Dikarya</taxon>
        <taxon>Ascomycota</taxon>
        <taxon>Saccharomycotina</taxon>
        <taxon>Pichiomycetes</taxon>
        <taxon>Pichiales</taxon>
        <taxon>Pichiaceae</taxon>
        <taxon>Ogataea</taxon>
        <taxon>Ogataea/Candida clade</taxon>
    </lineage>
</organism>
<evidence type="ECO:0000313" key="2">
    <source>
        <dbReference type="EMBL" id="GME73740.1"/>
    </source>
</evidence>
<comment type="caution">
    <text evidence="2">The sequence shown here is derived from an EMBL/GenBank/DDBJ whole genome shotgun (WGS) entry which is preliminary data.</text>
</comment>
<dbReference type="SUPFAM" id="SSF55120">
    <property type="entry name" value="Pseudouridine synthase"/>
    <property type="match status" value="1"/>
</dbReference>
<keyword evidence="3" id="KW-1185">Reference proteome</keyword>
<dbReference type="PANTHER" id="PTHR21600:SF40">
    <property type="entry name" value="PSEUDOURIDYLATE SYNTHASE RPUSD2"/>
    <property type="match status" value="1"/>
</dbReference>
<dbReference type="PROSITE" id="PS01129">
    <property type="entry name" value="PSI_RLU"/>
    <property type="match status" value="1"/>
</dbReference>
<gene>
    <name evidence="2" type="ORF">Cboi02_000416200</name>
</gene>
<dbReference type="GO" id="GO:0000455">
    <property type="term" value="P:enzyme-directed rRNA pseudouridine synthesis"/>
    <property type="evidence" value="ECO:0007669"/>
    <property type="project" value="TreeGrafter"/>
</dbReference>
<evidence type="ECO:0000259" key="1">
    <source>
        <dbReference type="Pfam" id="PF00849"/>
    </source>
</evidence>
<accession>A0A9W6T1C5</accession>
<dbReference type="Pfam" id="PF00849">
    <property type="entry name" value="PseudoU_synth_2"/>
    <property type="match status" value="1"/>
</dbReference>
<sequence>MTGIEKLWKFKDGLRHVIPYTHMYRTSCKGRWFGRTVYDVYCSEFKNQPPEYHAMKIKTGRMKLIKNPNSKKHFVEIQGDDLFNTLIETGDKIIHDEHIHETPIRDNLFNAETRQRDWSYIFDEPMYLNKPEPGGVTTSGCSIPIIFEDENLIVVDKPCGIPVHPTQGYFYNSITEILRQETIPSTSSSSLSDNESNKSFLPCHRIDKLTSGVLMIGKNNEAVSNIKKLMKSKSLEKEYIARVKGKFPLNIEYCQDNIVYIYAMKNIVKEYKNPLTYFKRLSYDPILNESTVHCKPVTGFPHQIRIHLRNLGYPISNDPLYSEGKIYDKIIKSRDEIIDGEQFIEDYVIKANSNRDLLDTNLKCQICSKSIYVDPQPSDIELYLHSLSYQYENNWRFKTPLPLWSRI</sequence>
<dbReference type="InterPro" id="IPR006224">
    <property type="entry name" value="PsdUridine_synth_RluA-like_CS"/>
</dbReference>
<proteinExistence type="predicted"/>
<dbReference type="InterPro" id="IPR020103">
    <property type="entry name" value="PsdUridine_synth_cat_dom_sf"/>
</dbReference>
<dbReference type="PANTHER" id="PTHR21600">
    <property type="entry name" value="MITOCHONDRIAL RNA PSEUDOURIDINE SYNTHASE"/>
    <property type="match status" value="1"/>
</dbReference>
<dbReference type="EMBL" id="BSXN01001598">
    <property type="protein sequence ID" value="GME73740.1"/>
    <property type="molecule type" value="Genomic_DNA"/>
</dbReference>
<evidence type="ECO:0000313" key="3">
    <source>
        <dbReference type="Proteomes" id="UP001165120"/>
    </source>
</evidence>
<dbReference type="Proteomes" id="UP001165120">
    <property type="component" value="Unassembled WGS sequence"/>
</dbReference>